<keyword evidence="3" id="KW-1185">Reference proteome</keyword>
<feature type="transmembrane region" description="Helical" evidence="1">
    <location>
        <begin position="222"/>
        <end position="241"/>
    </location>
</feature>
<feature type="transmembrane region" description="Helical" evidence="1">
    <location>
        <begin position="6"/>
        <end position="32"/>
    </location>
</feature>
<gene>
    <name evidence="2" type="ORF">GCM10025869_24990</name>
</gene>
<keyword evidence="1" id="KW-0812">Transmembrane</keyword>
<dbReference type="InterPro" id="IPR036259">
    <property type="entry name" value="MFS_trans_sf"/>
</dbReference>
<protein>
    <recommendedName>
        <fullName evidence="4">MFS transporter</fullName>
    </recommendedName>
</protein>
<proteinExistence type="predicted"/>
<dbReference type="Gene3D" id="1.20.1250.20">
    <property type="entry name" value="MFS general substrate transporter like domains"/>
    <property type="match status" value="1"/>
</dbReference>
<dbReference type="RefSeq" id="WP_284300557.1">
    <property type="nucleotide sequence ID" value="NZ_BSVA01000001.1"/>
</dbReference>
<evidence type="ECO:0000313" key="2">
    <source>
        <dbReference type="EMBL" id="GMA91970.1"/>
    </source>
</evidence>
<feature type="transmembrane region" description="Helical" evidence="1">
    <location>
        <begin position="191"/>
        <end position="215"/>
    </location>
</feature>
<feature type="transmembrane region" description="Helical" evidence="1">
    <location>
        <begin position="63"/>
        <end position="82"/>
    </location>
</feature>
<comment type="caution">
    <text evidence="2">The sequence shown here is derived from an EMBL/GenBank/DDBJ whole genome shotgun (WGS) entry which is preliminary data.</text>
</comment>
<evidence type="ECO:0000256" key="1">
    <source>
        <dbReference type="SAM" id="Phobius"/>
    </source>
</evidence>
<accession>A0ABQ6JXF8</accession>
<organism evidence="2 3">
    <name type="scientific">Homoserinibacter gongjuensis</name>
    <dbReference type="NCBI Taxonomy" id="1162968"/>
    <lineage>
        <taxon>Bacteria</taxon>
        <taxon>Bacillati</taxon>
        <taxon>Actinomycetota</taxon>
        <taxon>Actinomycetes</taxon>
        <taxon>Micrococcales</taxon>
        <taxon>Microbacteriaceae</taxon>
        <taxon>Homoserinibacter</taxon>
    </lineage>
</organism>
<keyword evidence="1" id="KW-0472">Membrane</keyword>
<dbReference type="SUPFAM" id="SSF103473">
    <property type="entry name" value="MFS general substrate transporter"/>
    <property type="match status" value="1"/>
</dbReference>
<evidence type="ECO:0000313" key="3">
    <source>
        <dbReference type="Proteomes" id="UP001157069"/>
    </source>
</evidence>
<reference evidence="3" key="1">
    <citation type="journal article" date="2019" name="Int. J. Syst. Evol. Microbiol.">
        <title>The Global Catalogue of Microorganisms (GCM) 10K type strain sequencing project: providing services to taxonomists for standard genome sequencing and annotation.</title>
        <authorList>
            <consortium name="The Broad Institute Genomics Platform"/>
            <consortium name="The Broad Institute Genome Sequencing Center for Infectious Disease"/>
            <person name="Wu L."/>
            <person name="Ma J."/>
        </authorList>
    </citation>
    <scope>NUCLEOTIDE SEQUENCE [LARGE SCALE GENOMIC DNA]</scope>
    <source>
        <strain evidence="3">NBRC 108755</strain>
    </source>
</reference>
<feature type="transmembrane region" description="Helical" evidence="1">
    <location>
        <begin position="102"/>
        <end position="124"/>
    </location>
</feature>
<name>A0ABQ6JXF8_9MICO</name>
<keyword evidence="1" id="KW-1133">Transmembrane helix</keyword>
<evidence type="ECO:0008006" key="4">
    <source>
        <dbReference type="Google" id="ProtNLM"/>
    </source>
</evidence>
<dbReference type="Proteomes" id="UP001157069">
    <property type="component" value="Unassembled WGS sequence"/>
</dbReference>
<sequence length="251" mass="25935">MAPLGAWSALVLPFLVALAAQLVHLVLVVTLVREPARIRMRERSDDVPEGAARAAWRLLRTSPVLRMLVAVEVFWAVAMIAFETLTPVRLAELVGGEDAAGALFGPAAAAAWALFAAGAALAGLASRRLGVATTAMIARVLNAGFVVLMAFAGGVLGLVVAFWLAYLTHGANGPMHSALLHRQSGPRTRTLVLSINSAVAAGVASLALLVLLPLAEVTSTSLAFAVAGAFSALGALCYLPAWRQGRTARGG</sequence>
<dbReference type="EMBL" id="BSVA01000001">
    <property type="protein sequence ID" value="GMA91970.1"/>
    <property type="molecule type" value="Genomic_DNA"/>
</dbReference>
<feature type="transmembrane region" description="Helical" evidence="1">
    <location>
        <begin position="145"/>
        <end position="166"/>
    </location>
</feature>